<gene>
    <name evidence="1" type="ORF">C477_10258</name>
</gene>
<dbReference type="Gene3D" id="3.50.50.60">
    <property type="entry name" value="FAD/NAD(P)-binding domain"/>
    <property type="match status" value="1"/>
</dbReference>
<dbReference type="SUPFAM" id="SSF55424">
    <property type="entry name" value="FAD/NAD-linked reductases, dimerisation (C-terminal) domain"/>
    <property type="match status" value="1"/>
</dbReference>
<accession>M0C726</accession>
<protein>
    <submittedName>
        <fullName evidence="1">FAD-dependent pyridine nucleotide-disulfide oxidoreductase</fullName>
    </submittedName>
</protein>
<reference evidence="1 2" key="1">
    <citation type="journal article" date="2014" name="PLoS Genet.">
        <title>Phylogenetically driven sequencing of extremely halophilic archaea reveals strategies for static and dynamic osmo-response.</title>
        <authorList>
            <person name="Becker E.A."/>
            <person name="Seitzer P.M."/>
            <person name="Tritt A."/>
            <person name="Larsen D."/>
            <person name="Krusor M."/>
            <person name="Yao A.I."/>
            <person name="Wu D."/>
            <person name="Madern D."/>
            <person name="Eisen J.A."/>
            <person name="Darling A.E."/>
            <person name="Facciotti M.T."/>
        </authorList>
    </citation>
    <scope>NUCLEOTIDE SEQUENCE [LARGE SCALE GENOMIC DNA]</scope>
    <source>
        <strain evidence="1 2">JCM 13891</strain>
    </source>
</reference>
<dbReference type="InterPro" id="IPR036188">
    <property type="entry name" value="FAD/NAD-bd_sf"/>
</dbReference>
<dbReference type="EMBL" id="AOIS01000036">
    <property type="protein sequence ID" value="ELZ18443.1"/>
    <property type="molecule type" value="Genomic_DNA"/>
</dbReference>
<name>M0C726_9EURY</name>
<dbReference type="Proteomes" id="UP000011657">
    <property type="component" value="Unassembled WGS sequence"/>
</dbReference>
<dbReference type="InterPro" id="IPR016156">
    <property type="entry name" value="FAD/NAD-linked_Rdtase_dimer_sf"/>
</dbReference>
<dbReference type="AlphaFoldDB" id="M0C726"/>
<evidence type="ECO:0000313" key="2">
    <source>
        <dbReference type="Proteomes" id="UP000011657"/>
    </source>
</evidence>
<organism evidence="1 2">
    <name type="scientific">Haloterrigena salina JCM 13891</name>
    <dbReference type="NCBI Taxonomy" id="1227488"/>
    <lineage>
        <taxon>Archaea</taxon>
        <taxon>Methanobacteriati</taxon>
        <taxon>Methanobacteriota</taxon>
        <taxon>Stenosarchaea group</taxon>
        <taxon>Halobacteria</taxon>
        <taxon>Halobacteriales</taxon>
        <taxon>Natrialbaceae</taxon>
        <taxon>Haloterrigena</taxon>
    </lineage>
</organism>
<evidence type="ECO:0000313" key="1">
    <source>
        <dbReference type="EMBL" id="ELZ18443.1"/>
    </source>
</evidence>
<comment type="caution">
    <text evidence="1">The sequence shown here is derived from an EMBL/GenBank/DDBJ whole genome shotgun (WGS) entry which is preliminary data.</text>
</comment>
<sequence length="99" mass="10596">MTITLTADRDSGRVLGTSLVSGYGGGTVHRSHAIVAFTERATVFELENYDLAYAPPFNTTWDPVFVAAKVLGGELRYRMRGPSAAVRCSTGCTTGEHQG</sequence>
<dbReference type="PATRIC" id="fig|1227488.3.peg.2026"/>
<dbReference type="STRING" id="1227488.C477_10258"/>
<proteinExistence type="predicted"/>
<dbReference type="eggNOG" id="arCOG01069">
    <property type="taxonomic scope" value="Archaea"/>
</dbReference>
<keyword evidence="2" id="KW-1185">Reference proteome</keyword>